<dbReference type="PANTHER" id="PTHR10934:SF2">
    <property type="entry name" value="LARGE RIBOSOMAL SUBUNIT PROTEIN EL18"/>
    <property type="match status" value="1"/>
</dbReference>
<feature type="domain" description="Large ribosomal subunit protein uL15/eL18" evidence="5">
    <location>
        <begin position="317"/>
        <end position="495"/>
    </location>
</feature>
<dbReference type="Proteomes" id="UP001642464">
    <property type="component" value="Unassembled WGS sequence"/>
</dbReference>
<feature type="compositionally biased region" description="Low complexity" evidence="4">
    <location>
        <begin position="1"/>
        <end position="13"/>
    </location>
</feature>
<evidence type="ECO:0000259" key="5">
    <source>
        <dbReference type="Pfam" id="PF17135"/>
    </source>
</evidence>
<name>A0ABP0RN29_9DINO</name>
<dbReference type="Pfam" id="PF17135">
    <property type="entry name" value="Ribosomal_L18"/>
    <property type="match status" value="1"/>
</dbReference>
<protein>
    <submittedName>
        <fullName evidence="6">60S ribosomal protein L18</fullName>
    </submittedName>
</protein>
<evidence type="ECO:0000313" key="7">
    <source>
        <dbReference type="Proteomes" id="UP001642464"/>
    </source>
</evidence>
<evidence type="ECO:0000256" key="2">
    <source>
        <dbReference type="ARBA" id="ARBA00022980"/>
    </source>
</evidence>
<feature type="region of interest" description="Disordered" evidence="4">
    <location>
        <begin position="1"/>
        <end position="25"/>
    </location>
</feature>
<evidence type="ECO:0000256" key="3">
    <source>
        <dbReference type="ARBA" id="ARBA00023274"/>
    </source>
</evidence>
<accession>A0ABP0RN29</accession>
<dbReference type="Gene3D" id="3.100.10.10">
    <property type="match status" value="1"/>
</dbReference>
<evidence type="ECO:0000256" key="4">
    <source>
        <dbReference type="SAM" id="MobiDB-lite"/>
    </source>
</evidence>
<comment type="similarity">
    <text evidence="1">Belongs to the eukaryotic ribosomal protein eL18 family.</text>
</comment>
<sequence length="536" mass="59315">MESLGLQLSQEQLEAGEEELEGDDQRGRLAAEGLRGALDRTQTDYPDFVAVCNTCGMGGFSDWTPAVLFVWQMEGSSSQAPDAVGPARTLLTSPSKARRAGTRDAGATAYSKYVSEEVLGSCEGTTYPMYMAHAHDQEKIVTEDEKKALEGALNHRRLQIWVLRAELLRSFESFGKMDPFVVVEHVTSSRKWPCVGVRTHEDRINLQTLSCPVLRELALLEEVPYLYCTKVIRFRLLEKNFGDLGKPTFCVGHREDLANVGSRECLKMCGEASVPVRVLLRSDVRCPRVRRLDGLTHESMGPNGEALRSALRTDIEAGGRKKVKKREVKSQLLGNPYLRLLCQLYKFLARRSESKFNKVIAKRLNMSGRNRPPLSLSKLIKHMDGKDGKVAVVVGTVTDDKRVYDVPEIKVCALRFTETARARIVKAGGECLTFDTLAMRPAAQEGGSPLGKGTVLLRGPVKSREAERHFGKAPGVPNSKTAPYVRSKGRKCLGAGRAAGRALFFKRWTERGRAMTLLFLGTLSVLFARLGELDTA</sequence>
<evidence type="ECO:0000313" key="6">
    <source>
        <dbReference type="EMBL" id="CAK9102029.1"/>
    </source>
</evidence>
<evidence type="ECO:0000256" key="1">
    <source>
        <dbReference type="ARBA" id="ARBA00006815"/>
    </source>
</evidence>
<keyword evidence="2 6" id="KW-0689">Ribosomal protein</keyword>
<dbReference type="SUPFAM" id="SSF52080">
    <property type="entry name" value="Ribosomal proteins L15p and L18e"/>
    <property type="match status" value="1"/>
</dbReference>
<dbReference type="EMBL" id="CAXAMM010041951">
    <property type="protein sequence ID" value="CAK9102029.1"/>
    <property type="molecule type" value="Genomic_DNA"/>
</dbReference>
<reference evidence="6 7" key="1">
    <citation type="submission" date="2024-02" db="EMBL/GenBank/DDBJ databases">
        <authorList>
            <person name="Chen Y."/>
            <person name="Shah S."/>
            <person name="Dougan E. K."/>
            <person name="Thang M."/>
            <person name="Chan C."/>
        </authorList>
    </citation>
    <scope>NUCLEOTIDE SEQUENCE [LARGE SCALE GENOMIC DNA]</scope>
</reference>
<dbReference type="InterPro" id="IPR021131">
    <property type="entry name" value="Ribosomal_uL15/eL18"/>
</dbReference>
<keyword evidence="3" id="KW-0687">Ribonucleoprotein</keyword>
<dbReference type="InterPro" id="IPR036227">
    <property type="entry name" value="Ribosomal_uL15/eL18_sf"/>
</dbReference>
<dbReference type="PANTHER" id="PTHR10934">
    <property type="entry name" value="60S RIBOSOMAL PROTEIN L18"/>
    <property type="match status" value="1"/>
</dbReference>
<comment type="caution">
    <text evidence="6">The sequence shown here is derived from an EMBL/GenBank/DDBJ whole genome shotgun (WGS) entry which is preliminary data.</text>
</comment>
<organism evidence="6 7">
    <name type="scientific">Durusdinium trenchii</name>
    <dbReference type="NCBI Taxonomy" id="1381693"/>
    <lineage>
        <taxon>Eukaryota</taxon>
        <taxon>Sar</taxon>
        <taxon>Alveolata</taxon>
        <taxon>Dinophyceae</taxon>
        <taxon>Suessiales</taxon>
        <taxon>Symbiodiniaceae</taxon>
        <taxon>Durusdinium</taxon>
    </lineage>
</organism>
<keyword evidence="7" id="KW-1185">Reference proteome</keyword>
<proteinExistence type="inferred from homology"/>
<dbReference type="GO" id="GO:0005840">
    <property type="term" value="C:ribosome"/>
    <property type="evidence" value="ECO:0007669"/>
    <property type="project" value="UniProtKB-KW"/>
</dbReference>
<gene>
    <name evidence="6" type="ORF">SCF082_LOCUS47695</name>
</gene>
<dbReference type="InterPro" id="IPR000039">
    <property type="entry name" value="Ribosomal_eL18"/>
</dbReference>